<evidence type="ECO:0000259" key="4">
    <source>
        <dbReference type="SMART" id="SM00560"/>
    </source>
</evidence>
<feature type="region of interest" description="Disordered" evidence="3">
    <location>
        <begin position="1015"/>
        <end position="1037"/>
    </location>
</feature>
<feature type="domain" description="LamG-like jellyroll fold" evidence="4">
    <location>
        <begin position="7"/>
        <end position="154"/>
    </location>
</feature>
<reference evidence="6" key="1">
    <citation type="journal article" date="2019" name="Int. J. Syst. Evol. Microbiol.">
        <title>The Global Catalogue of Microorganisms (GCM) 10K type strain sequencing project: providing services to taxonomists for standard genome sequencing and annotation.</title>
        <authorList>
            <consortium name="The Broad Institute Genomics Platform"/>
            <consortium name="The Broad Institute Genome Sequencing Center for Infectious Disease"/>
            <person name="Wu L."/>
            <person name="Ma J."/>
        </authorList>
    </citation>
    <scope>NUCLEOTIDE SEQUENCE [LARGE SCALE GENOMIC DNA]</scope>
    <source>
        <strain evidence="6">JCM 9377</strain>
    </source>
</reference>
<dbReference type="EMBL" id="BAAAUV010000010">
    <property type="protein sequence ID" value="GAA3218703.1"/>
    <property type="molecule type" value="Genomic_DNA"/>
</dbReference>
<proteinExistence type="predicted"/>
<keyword evidence="6" id="KW-1185">Reference proteome</keyword>
<dbReference type="InterPro" id="IPR006558">
    <property type="entry name" value="LamG-like"/>
</dbReference>
<protein>
    <recommendedName>
        <fullName evidence="4">LamG-like jellyroll fold domain-containing protein</fullName>
    </recommendedName>
</protein>
<evidence type="ECO:0000256" key="3">
    <source>
        <dbReference type="SAM" id="MobiDB-lite"/>
    </source>
</evidence>
<dbReference type="Pfam" id="PF13385">
    <property type="entry name" value="Laminin_G_3"/>
    <property type="match status" value="1"/>
</dbReference>
<dbReference type="Gene3D" id="2.60.120.200">
    <property type="match status" value="2"/>
</dbReference>
<dbReference type="SUPFAM" id="SSF49899">
    <property type="entry name" value="Concanavalin A-like lectins/glucanases"/>
    <property type="match status" value="2"/>
</dbReference>
<comment type="caution">
    <text evidence="5">The sequence shown here is derived from an EMBL/GenBank/DDBJ whole genome shotgun (WGS) entry which is preliminary data.</text>
</comment>
<dbReference type="SMART" id="SM00560">
    <property type="entry name" value="LamGL"/>
    <property type="match status" value="1"/>
</dbReference>
<keyword evidence="1" id="KW-0732">Signal</keyword>
<accession>A0ABP6QBY0</accession>
<evidence type="ECO:0000313" key="5">
    <source>
        <dbReference type="EMBL" id="GAA3218703.1"/>
    </source>
</evidence>
<keyword evidence="2" id="KW-1015">Disulfide bond</keyword>
<evidence type="ECO:0000256" key="1">
    <source>
        <dbReference type="ARBA" id="ARBA00022729"/>
    </source>
</evidence>
<sequence>MELPPKTGVTVAMWLKGVGAFQPKDQVLFISQDPAQPIVVSVGLRDGYPSFEVSDGANAYAVTGDRRLRNDDWVHLACTYQQDTHVIALLVDGVPLYGGPQDGTGPRSTIAASGPAVSGKGMDVAYTVGGVGPQESFVGLINELSLWNRALSVAEARQKINLPLSASERGLAGYWPFNDLFGTTVMDRAGTANGVLTGGDFTRVDKGQFAHKVFVDGIMEAFERVVDPLVVSDTHLTIGSAEFSGYLQGTVGETRLWTAGRMNWQVAYFARRDPEPNPRGLISRWPLETGRNAVAFDDVSDNDAVIRDAGARLTAAAVDAMWVRATFMAAWTFYLDGVAVPATTFAIASEEQVFGDPQATIAVLSYQSALVNEFTGDLAELRVWDRQLTGEQVRGLLHRPLHGDEPGLAGYWPFDDGSGEIIADRTSRGANGQWIGGGDPAWGPSSVPVALEPLAVTSLPGGIAGDHSRRSAWAPGTAAYGRLEQGARGELLATLKLAFGSIDADADADAAGAGRLELRAGDTLGALDIAYVGQAQMAPTLIGYIEGAPPLPAENLKVFPDSPDSYVAASSVTIDEVGNEVLTYTGSRTIGSDSALSLQEGLGIELNTSAGIGVQQQIYGMELSAGLQTESEESAGTLAEAQVSEETQATARKYLESQGAWHPNTYAIDGGTGSVFYPSNVGYALVRSGTADVFAMRIRGSGTLVGYSMRPSPDIPEDMNIIMFKIKDTYVKNGTLDGWIGFQPDSGYGHLQPGEHGSYFKPLEAYALKRLVDRERQQRRTRFEAFDASGLGRRDKAGRPGAVDLSEPDRDIANVLLGVTDKNALTGEEWKERMARRNMVNTYVWTSEGGLYSEEQQYTAVREESSGGVYSMAARIGGYAELSFNVGPSYSLSALFGTHVTTQAMKARREQWQYLMEAQVLGERYTGLIEEGEDDLVYTDKPSPGKVQAYRFMSFYLAPSKRNFDDFPQVVDDEWLAGTGRYAGSYDPDALALRQALTRPNEVWRLLHRVTYVSRTPPPTQGEGESLPSQARRPDEESIAQNARLISELPPTTDRAGTLARVSVEADALLTVLAENPVWGPKLTAVRAAVKRDLMTYMGSFYGFANDI</sequence>
<evidence type="ECO:0000256" key="2">
    <source>
        <dbReference type="ARBA" id="ARBA00023157"/>
    </source>
</evidence>
<gene>
    <name evidence="5" type="ORF">GCM10010468_42310</name>
</gene>
<dbReference type="InterPro" id="IPR013320">
    <property type="entry name" value="ConA-like_dom_sf"/>
</dbReference>
<evidence type="ECO:0000313" key="6">
    <source>
        <dbReference type="Proteomes" id="UP001501237"/>
    </source>
</evidence>
<dbReference type="Proteomes" id="UP001501237">
    <property type="component" value="Unassembled WGS sequence"/>
</dbReference>
<name>A0ABP6QBY0_9ACTN</name>
<dbReference type="RefSeq" id="WP_425547800.1">
    <property type="nucleotide sequence ID" value="NZ_BAAAUV010000010.1"/>
</dbReference>
<organism evidence="5 6">
    <name type="scientific">Actinocorallia longicatena</name>
    <dbReference type="NCBI Taxonomy" id="111803"/>
    <lineage>
        <taxon>Bacteria</taxon>
        <taxon>Bacillati</taxon>
        <taxon>Actinomycetota</taxon>
        <taxon>Actinomycetes</taxon>
        <taxon>Streptosporangiales</taxon>
        <taxon>Thermomonosporaceae</taxon>
        <taxon>Actinocorallia</taxon>
    </lineage>
</organism>